<keyword evidence="2" id="KW-0479">Metal-binding</keyword>
<keyword evidence="3" id="KW-0677">Repeat</keyword>
<proteinExistence type="predicted"/>
<dbReference type="GO" id="GO:0000978">
    <property type="term" value="F:RNA polymerase II cis-regulatory region sequence-specific DNA binding"/>
    <property type="evidence" value="ECO:0007669"/>
    <property type="project" value="TreeGrafter"/>
</dbReference>
<dbReference type="GO" id="GO:0045893">
    <property type="term" value="P:positive regulation of DNA-templated transcription"/>
    <property type="evidence" value="ECO:0007669"/>
    <property type="project" value="UniProtKB-ARBA"/>
</dbReference>
<dbReference type="AlphaFoldDB" id="A0A7R9JXZ2"/>
<evidence type="ECO:0000256" key="3">
    <source>
        <dbReference type="ARBA" id="ARBA00022737"/>
    </source>
</evidence>
<feature type="domain" description="C2H2-type" evidence="8">
    <location>
        <begin position="427"/>
        <end position="454"/>
    </location>
</feature>
<name>A0A7R9JXZ2_TIMGE</name>
<evidence type="ECO:0000256" key="7">
    <source>
        <dbReference type="PROSITE-ProRule" id="PRU00042"/>
    </source>
</evidence>
<reference evidence="9" key="1">
    <citation type="submission" date="2020-11" db="EMBL/GenBank/DDBJ databases">
        <authorList>
            <person name="Tran Van P."/>
        </authorList>
    </citation>
    <scope>NUCLEOTIDE SEQUENCE</scope>
</reference>
<dbReference type="Pfam" id="PF00096">
    <property type="entry name" value="zf-C2H2"/>
    <property type="match status" value="6"/>
</dbReference>
<evidence type="ECO:0000256" key="6">
    <source>
        <dbReference type="ARBA" id="ARBA00023242"/>
    </source>
</evidence>
<protein>
    <recommendedName>
        <fullName evidence="8">C2H2-type domain-containing protein</fullName>
    </recommendedName>
</protein>
<dbReference type="FunFam" id="3.30.160.60:FF:000446">
    <property type="entry name" value="Zinc finger protein"/>
    <property type="match status" value="3"/>
</dbReference>
<accession>A0A7R9JXZ2</accession>
<dbReference type="GO" id="GO:0008270">
    <property type="term" value="F:zinc ion binding"/>
    <property type="evidence" value="ECO:0007669"/>
    <property type="project" value="UniProtKB-KW"/>
</dbReference>
<dbReference type="PROSITE" id="PS00028">
    <property type="entry name" value="ZINC_FINGER_C2H2_1"/>
    <property type="match status" value="7"/>
</dbReference>
<dbReference type="PANTHER" id="PTHR23235">
    <property type="entry name" value="KRUEPPEL-LIKE TRANSCRIPTION FACTOR"/>
    <property type="match status" value="1"/>
</dbReference>
<dbReference type="GO" id="GO:0005634">
    <property type="term" value="C:nucleus"/>
    <property type="evidence" value="ECO:0007669"/>
    <property type="project" value="UniProtKB-SubCell"/>
</dbReference>
<sequence>MKCEDIEPTLDSAIPTLNLLKFAPIKEEIKSVGNPDVKYPERRKSGSANEPDCYATQLLLENTNESLVHTILKTEKTSDVPSTAVCEEHIIKDELNTLKPIPLFIGDKNINVVFVENVLPRSNLKFIFLTVDINLTIVTFVARVLLQRIISRFIFVVMMDKEDIDLTNVIFVAGVSIGRNILKVTSLLIVDESDCNTARLLLESSSKTIVRTVIKPEKTFNVTARVVCEENSSKYEKCFDECSIDISKDNIIERCQNFVNGTEKNVGSQGKGILLKGTTFENIDPNLFHMVVKKYKCKGYNKPFSKTINSGPRPHQCDICGKCFKRTRVLNYHILTHGGQRLICDVCGKCFKRKDYLKSHILTHSGQKPHKCDVCGKSFNRKDYLKFHFFNHNDQKRTHKCEVCGKCFASSRYLKGHRLTHSGLRPHKCDICDKCFTKKSHLKIHLRIHSKSRPLNCGVCGKSFYRNDHLKSHLLTHSEHSPFKCDVCGKCFNLKRILKIHILTHIKQIP</sequence>
<feature type="domain" description="C2H2-type" evidence="8">
    <location>
        <begin position="455"/>
        <end position="482"/>
    </location>
</feature>
<feature type="domain" description="C2H2-type" evidence="8">
    <location>
        <begin position="315"/>
        <end position="342"/>
    </location>
</feature>
<dbReference type="FunFam" id="3.30.160.60:FF:000145">
    <property type="entry name" value="Zinc finger protein 574"/>
    <property type="match status" value="2"/>
</dbReference>
<keyword evidence="6" id="KW-0539">Nucleus</keyword>
<feature type="domain" description="C2H2-type" evidence="8">
    <location>
        <begin position="370"/>
        <end position="397"/>
    </location>
</feature>
<evidence type="ECO:0000256" key="4">
    <source>
        <dbReference type="ARBA" id="ARBA00022771"/>
    </source>
</evidence>
<feature type="domain" description="C2H2-type" evidence="8">
    <location>
        <begin position="399"/>
        <end position="426"/>
    </location>
</feature>
<evidence type="ECO:0000256" key="1">
    <source>
        <dbReference type="ARBA" id="ARBA00004123"/>
    </source>
</evidence>
<dbReference type="GO" id="GO:0000981">
    <property type="term" value="F:DNA-binding transcription factor activity, RNA polymerase II-specific"/>
    <property type="evidence" value="ECO:0007669"/>
    <property type="project" value="TreeGrafter"/>
</dbReference>
<feature type="domain" description="C2H2-type" evidence="8">
    <location>
        <begin position="483"/>
        <end position="510"/>
    </location>
</feature>
<evidence type="ECO:0000256" key="5">
    <source>
        <dbReference type="ARBA" id="ARBA00022833"/>
    </source>
</evidence>
<gene>
    <name evidence="9" type="ORF">TGEB3V08_LOCUS5410</name>
</gene>
<dbReference type="SMART" id="SM00355">
    <property type="entry name" value="ZnF_C2H2"/>
    <property type="match status" value="7"/>
</dbReference>
<evidence type="ECO:0000256" key="2">
    <source>
        <dbReference type="ARBA" id="ARBA00022723"/>
    </source>
</evidence>
<dbReference type="InterPro" id="IPR013087">
    <property type="entry name" value="Znf_C2H2_type"/>
</dbReference>
<dbReference type="GO" id="GO:0005694">
    <property type="term" value="C:chromosome"/>
    <property type="evidence" value="ECO:0007669"/>
    <property type="project" value="UniProtKB-ARBA"/>
</dbReference>
<dbReference type="FunFam" id="3.30.160.60:FF:000624">
    <property type="entry name" value="zinc finger protein 697"/>
    <property type="match status" value="1"/>
</dbReference>
<dbReference type="Gene3D" id="3.30.160.60">
    <property type="entry name" value="Classic Zinc Finger"/>
    <property type="match status" value="7"/>
</dbReference>
<keyword evidence="4 7" id="KW-0863">Zinc-finger</keyword>
<dbReference type="EMBL" id="OE841014">
    <property type="protein sequence ID" value="CAD7593659.1"/>
    <property type="molecule type" value="Genomic_DNA"/>
</dbReference>
<comment type="subcellular location">
    <subcellularLocation>
        <location evidence="1">Nucleus</location>
    </subcellularLocation>
</comment>
<dbReference type="InterPro" id="IPR036236">
    <property type="entry name" value="Znf_C2H2_sf"/>
</dbReference>
<dbReference type="PROSITE" id="PS50157">
    <property type="entry name" value="ZINC_FINGER_C2H2_2"/>
    <property type="match status" value="7"/>
</dbReference>
<organism evidence="9">
    <name type="scientific">Timema genevievae</name>
    <name type="common">Walking stick</name>
    <dbReference type="NCBI Taxonomy" id="629358"/>
    <lineage>
        <taxon>Eukaryota</taxon>
        <taxon>Metazoa</taxon>
        <taxon>Ecdysozoa</taxon>
        <taxon>Arthropoda</taxon>
        <taxon>Hexapoda</taxon>
        <taxon>Insecta</taxon>
        <taxon>Pterygota</taxon>
        <taxon>Neoptera</taxon>
        <taxon>Polyneoptera</taxon>
        <taxon>Phasmatodea</taxon>
        <taxon>Timematodea</taxon>
        <taxon>Timematoidea</taxon>
        <taxon>Timematidae</taxon>
        <taxon>Timema</taxon>
    </lineage>
</organism>
<dbReference type="PANTHER" id="PTHR23235:SF176">
    <property type="entry name" value="C2H2-TYPE DOMAIN-CONTAINING PROTEIN"/>
    <property type="match status" value="1"/>
</dbReference>
<feature type="domain" description="C2H2-type" evidence="8">
    <location>
        <begin position="342"/>
        <end position="369"/>
    </location>
</feature>
<dbReference type="FunFam" id="3.30.160.60:FF:001732">
    <property type="entry name" value="Zgc:162936"/>
    <property type="match status" value="1"/>
</dbReference>
<keyword evidence="5" id="KW-0862">Zinc</keyword>
<dbReference type="SUPFAM" id="SSF57667">
    <property type="entry name" value="beta-beta-alpha zinc fingers"/>
    <property type="match status" value="4"/>
</dbReference>
<evidence type="ECO:0000259" key="8">
    <source>
        <dbReference type="PROSITE" id="PS50157"/>
    </source>
</evidence>
<evidence type="ECO:0000313" key="9">
    <source>
        <dbReference type="EMBL" id="CAD7593659.1"/>
    </source>
</evidence>